<dbReference type="GO" id="GO:0016887">
    <property type="term" value="F:ATP hydrolysis activity"/>
    <property type="evidence" value="ECO:0007669"/>
    <property type="project" value="InterPro"/>
</dbReference>
<dbReference type="NCBIfam" id="TIGR00345">
    <property type="entry name" value="GET3_arsA_TRC40"/>
    <property type="match status" value="1"/>
</dbReference>
<evidence type="ECO:0000313" key="5">
    <source>
        <dbReference type="Proteomes" id="UP000280935"/>
    </source>
</evidence>
<dbReference type="Pfam" id="PF17886">
    <property type="entry name" value="ArsA_HSP20"/>
    <property type="match status" value="1"/>
</dbReference>
<dbReference type="EMBL" id="RQYT01000049">
    <property type="protein sequence ID" value="RRD48214.1"/>
    <property type="molecule type" value="Genomic_DNA"/>
</dbReference>
<dbReference type="OrthoDB" id="9780677at2"/>
<dbReference type="GO" id="GO:0005524">
    <property type="term" value="F:ATP binding"/>
    <property type="evidence" value="ECO:0007669"/>
    <property type="project" value="InterPro"/>
</dbReference>
<dbReference type="Pfam" id="PF02374">
    <property type="entry name" value="ArsA_ATPase"/>
    <property type="match status" value="1"/>
</dbReference>
<evidence type="ECO:0000313" key="4">
    <source>
        <dbReference type="EMBL" id="RRD48214.1"/>
    </source>
</evidence>
<organism evidence="4 5">
    <name type="scientific">Arachnia propionica</name>
    <dbReference type="NCBI Taxonomy" id="1750"/>
    <lineage>
        <taxon>Bacteria</taxon>
        <taxon>Bacillati</taxon>
        <taxon>Actinomycetota</taxon>
        <taxon>Actinomycetes</taxon>
        <taxon>Propionibacteriales</taxon>
        <taxon>Propionibacteriaceae</taxon>
        <taxon>Arachnia</taxon>
    </lineage>
</organism>
<dbReference type="Proteomes" id="UP000280935">
    <property type="component" value="Unassembled WGS sequence"/>
</dbReference>
<sequence length="388" mass="43505">MERMILLTGKGGVGKTSLAAAHAVASARQGHRTLLASMDAAHNLSDLFGCPPAPTPTAIAANLEIIEVDAGRVAEEEFADMSRALTQLITQPDDEQVLDLPGFEPLFFLLRVHQLAESGRHDRIILDLAPTGETLSLLQFPELLTWWMERVFPLEKLALRVLRPVARGMWHIELPDSRAMGDVERLHQRLHHMQTLLKDPDITSVRLVTLAERMVIEETRRSYLLLNLFGYSVDHVFVNGLYPPAEVNAFFNTWVEHQRQHLVEIEEAFGHLPITRVTRFERDLVGLDDVARLADLAIGPDAFSVRTDLAHERYIRVDGGYDLQLPLPGATATSVDLRLTASDLALRIDNVQRNIPLPVTLRNHDVLGADLRDDVLTVHFRPTEENPS</sequence>
<dbReference type="InterPro" id="IPR008978">
    <property type="entry name" value="HSP20-like_chaperone"/>
</dbReference>
<dbReference type="PANTHER" id="PTHR10803">
    <property type="entry name" value="ARSENICAL PUMP-DRIVING ATPASE ARSENITE-TRANSLOCATING ATPASE"/>
    <property type="match status" value="1"/>
</dbReference>
<comment type="caution">
    <text evidence="4">The sequence shown here is derived from an EMBL/GenBank/DDBJ whole genome shotgun (WGS) entry which is preliminary data.</text>
</comment>
<feature type="domain" description="ArsA/GET3 Anion-transporting ATPase-like" evidence="2">
    <location>
        <begin position="3"/>
        <end position="295"/>
    </location>
</feature>
<feature type="domain" description="ArsA HSP20-like" evidence="3">
    <location>
        <begin position="318"/>
        <end position="380"/>
    </location>
</feature>
<evidence type="ECO:0000259" key="2">
    <source>
        <dbReference type="Pfam" id="PF02374"/>
    </source>
</evidence>
<proteinExistence type="inferred from homology"/>
<dbReference type="InterPro" id="IPR027417">
    <property type="entry name" value="P-loop_NTPase"/>
</dbReference>
<comment type="similarity">
    <text evidence="1">Belongs to the arsA ATPase family.</text>
</comment>
<dbReference type="Gene3D" id="3.40.50.300">
    <property type="entry name" value="P-loop containing nucleotide triphosphate hydrolases"/>
    <property type="match status" value="1"/>
</dbReference>
<dbReference type="SUPFAM" id="SSF52540">
    <property type="entry name" value="P-loop containing nucleoside triphosphate hydrolases"/>
    <property type="match status" value="1"/>
</dbReference>
<dbReference type="PANTHER" id="PTHR10803:SF3">
    <property type="entry name" value="ATPASE GET3"/>
    <property type="match status" value="1"/>
</dbReference>
<protein>
    <submittedName>
        <fullName evidence="4">ArsA family ATPase</fullName>
    </submittedName>
</protein>
<reference evidence="4 5" key="1">
    <citation type="submission" date="2018-11" db="EMBL/GenBank/DDBJ databases">
        <title>Genomes From Bacteria Associated with the Canine Oral Cavity: a Test Case for Automated Genome-Based Taxonomic Assignment.</title>
        <authorList>
            <person name="Coil D.A."/>
            <person name="Jospin G."/>
            <person name="Darling A.E."/>
            <person name="Wallis C."/>
            <person name="Davis I.J."/>
            <person name="Harris S."/>
            <person name="Eisen J.A."/>
            <person name="Holcombe L.J."/>
            <person name="O'Flynn C."/>
        </authorList>
    </citation>
    <scope>NUCLEOTIDE SEQUENCE [LARGE SCALE GENOMIC DNA]</scope>
    <source>
        <strain evidence="4 5">OH2822_COT-296</strain>
    </source>
</reference>
<dbReference type="InterPro" id="IPR040612">
    <property type="entry name" value="ArsA_HSP20-like"/>
</dbReference>
<dbReference type="Gene3D" id="2.60.40.790">
    <property type="match status" value="1"/>
</dbReference>
<evidence type="ECO:0000256" key="1">
    <source>
        <dbReference type="ARBA" id="ARBA00011040"/>
    </source>
</evidence>
<dbReference type="RefSeq" id="WP_125229059.1">
    <property type="nucleotide sequence ID" value="NZ_RQYT01000049.1"/>
</dbReference>
<accession>A0A3P1WNR2</accession>
<dbReference type="InterPro" id="IPR025723">
    <property type="entry name" value="ArsA/GET3_ATPase-like"/>
</dbReference>
<gene>
    <name evidence="4" type="ORF">EII35_13860</name>
</gene>
<name>A0A3P1WNR2_9ACTN</name>
<evidence type="ECO:0000259" key="3">
    <source>
        <dbReference type="Pfam" id="PF17886"/>
    </source>
</evidence>
<dbReference type="AlphaFoldDB" id="A0A3P1WNR2"/>
<dbReference type="CDD" id="cd02035">
    <property type="entry name" value="ArsA"/>
    <property type="match status" value="1"/>
</dbReference>
<dbReference type="InterPro" id="IPR016300">
    <property type="entry name" value="ATPase_ArsA/GET3"/>
</dbReference>